<dbReference type="InterPro" id="IPR015421">
    <property type="entry name" value="PyrdxlP-dep_Trfase_major"/>
</dbReference>
<dbReference type="HAMAP" id="MF_01023">
    <property type="entry name" value="HisC_aminotrans_2"/>
    <property type="match status" value="1"/>
</dbReference>
<dbReference type="Gene3D" id="3.40.640.10">
    <property type="entry name" value="Type I PLP-dependent aspartate aminotransferase-like (Major domain)"/>
    <property type="match status" value="1"/>
</dbReference>
<keyword evidence="9" id="KW-0028">Amino-acid biosynthesis</keyword>
<dbReference type="Gene3D" id="3.90.1150.10">
    <property type="entry name" value="Aspartate Aminotransferase, domain 1"/>
    <property type="match status" value="1"/>
</dbReference>
<evidence type="ECO:0000313" key="11">
    <source>
        <dbReference type="EMBL" id="RUS66415.1"/>
    </source>
</evidence>
<dbReference type="GO" id="GO:0000105">
    <property type="term" value="P:L-histidine biosynthetic process"/>
    <property type="evidence" value="ECO:0007669"/>
    <property type="project" value="UniProtKB-UniRule"/>
</dbReference>
<protein>
    <recommendedName>
        <fullName evidence="9">Histidinol-phosphate aminotransferase</fullName>
        <ecNumber evidence="9">2.6.1.9</ecNumber>
    </recommendedName>
    <alternativeName>
        <fullName evidence="9">Imidazole acetol-phosphate transaminase</fullName>
    </alternativeName>
</protein>
<reference evidence="11 12" key="1">
    <citation type="submission" date="2018-01" db="EMBL/GenBank/DDBJ databases">
        <title>Saezia sanguinis gen. nov., sp. nov., in the order Burkholderiales isolated from human blood.</title>
        <authorList>
            <person name="Medina-Pascual M.J."/>
            <person name="Valdezate S."/>
            <person name="Monzon S."/>
            <person name="Cuesta I."/>
            <person name="Carrasco G."/>
            <person name="Villalon P."/>
            <person name="Saez-Nieto J.A."/>
        </authorList>
    </citation>
    <scope>NUCLEOTIDE SEQUENCE [LARGE SCALE GENOMIC DNA]</scope>
    <source>
        <strain evidence="11 12">CNM695-12</strain>
    </source>
</reference>
<dbReference type="PANTHER" id="PTHR43643:SF3">
    <property type="entry name" value="HISTIDINOL-PHOSPHATE AMINOTRANSFERASE"/>
    <property type="match status" value="1"/>
</dbReference>
<sequence>MSSKFWSDTVKVLNPYVPGEQPQGEQVIKLNTNENPYPPSPLVQQALLKAIGPDGAALRLYPNAESTGVRAELARYHQVLPEQVFLGNGSDEVLGHIFQGLLKHKDPVLFPDVTYSFYTVYCGLFGIEYEKIPVTEDYEVHVDDFLRPERRANGGIVIVNPNAPTGIALPVSEITRLVEGNPQSVVVVDEAYIDYGGESVIPLVQKYPNLLVVRTFSKSRALAGLRIGYAVGDRMLIEALERVKNSFNSYPVDCLAQVAALASIQDNDYFEQRKNAVIASRDQLRRDLQQLGFVVLPSATNFIFASHPKVQASALAAELKQRKILVRHFKAPRIDQFLRISIGTQQECDALVAACRDIVKFSA</sequence>
<comment type="catalytic activity">
    <reaction evidence="8 9">
        <text>L-histidinol phosphate + 2-oxoglutarate = 3-(imidazol-4-yl)-2-oxopropyl phosphate + L-glutamate</text>
        <dbReference type="Rhea" id="RHEA:23744"/>
        <dbReference type="ChEBI" id="CHEBI:16810"/>
        <dbReference type="ChEBI" id="CHEBI:29985"/>
        <dbReference type="ChEBI" id="CHEBI:57766"/>
        <dbReference type="ChEBI" id="CHEBI:57980"/>
        <dbReference type="EC" id="2.6.1.9"/>
    </reaction>
</comment>
<dbReference type="NCBIfam" id="TIGR01141">
    <property type="entry name" value="hisC"/>
    <property type="match status" value="1"/>
</dbReference>
<dbReference type="SUPFAM" id="SSF53383">
    <property type="entry name" value="PLP-dependent transferases"/>
    <property type="match status" value="1"/>
</dbReference>
<keyword evidence="7 9" id="KW-0663">Pyridoxal phosphate</keyword>
<keyword evidence="9" id="KW-0368">Histidine biosynthesis</keyword>
<dbReference type="InterPro" id="IPR005861">
    <property type="entry name" value="HisP_aminotrans"/>
</dbReference>
<dbReference type="RefSeq" id="WP_126980314.1">
    <property type="nucleotide sequence ID" value="NZ_PQSP01000005.1"/>
</dbReference>
<evidence type="ECO:0000256" key="1">
    <source>
        <dbReference type="ARBA" id="ARBA00001933"/>
    </source>
</evidence>
<comment type="pathway">
    <text evidence="2 9">Amino-acid biosynthesis; L-histidine biosynthesis; L-histidine from 5-phospho-alpha-D-ribose 1-diphosphate: step 7/9.</text>
</comment>
<dbReference type="OrthoDB" id="9809616at2"/>
<gene>
    <name evidence="9 11" type="primary">hisC</name>
    <name evidence="11" type="ORF">CUZ56_02141</name>
</gene>
<comment type="subunit">
    <text evidence="4 9">Homodimer.</text>
</comment>
<dbReference type="InterPro" id="IPR050106">
    <property type="entry name" value="HistidinolP_aminotransfase"/>
</dbReference>
<dbReference type="UniPathway" id="UPA00031">
    <property type="reaction ID" value="UER00012"/>
</dbReference>
<dbReference type="PROSITE" id="PS00599">
    <property type="entry name" value="AA_TRANSFER_CLASS_2"/>
    <property type="match status" value="1"/>
</dbReference>
<dbReference type="GO" id="GO:0030170">
    <property type="term" value="F:pyridoxal phosphate binding"/>
    <property type="evidence" value="ECO:0007669"/>
    <property type="project" value="InterPro"/>
</dbReference>
<feature type="modified residue" description="N6-(pyridoxal phosphate)lysine" evidence="9">
    <location>
        <position position="218"/>
    </location>
</feature>
<evidence type="ECO:0000256" key="5">
    <source>
        <dbReference type="ARBA" id="ARBA00022576"/>
    </source>
</evidence>
<evidence type="ECO:0000256" key="2">
    <source>
        <dbReference type="ARBA" id="ARBA00005011"/>
    </source>
</evidence>
<evidence type="ECO:0000256" key="7">
    <source>
        <dbReference type="ARBA" id="ARBA00022898"/>
    </source>
</evidence>
<comment type="caution">
    <text evidence="11">The sequence shown here is derived from an EMBL/GenBank/DDBJ whole genome shotgun (WGS) entry which is preliminary data.</text>
</comment>
<dbReference type="CDD" id="cd00609">
    <property type="entry name" value="AAT_like"/>
    <property type="match status" value="1"/>
</dbReference>
<evidence type="ECO:0000256" key="3">
    <source>
        <dbReference type="ARBA" id="ARBA00007970"/>
    </source>
</evidence>
<evidence type="ECO:0000256" key="9">
    <source>
        <dbReference type="HAMAP-Rule" id="MF_01023"/>
    </source>
</evidence>
<evidence type="ECO:0000256" key="4">
    <source>
        <dbReference type="ARBA" id="ARBA00011738"/>
    </source>
</evidence>
<keyword evidence="12" id="KW-1185">Reference proteome</keyword>
<dbReference type="EMBL" id="PQSP01000005">
    <property type="protein sequence ID" value="RUS66415.1"/>
    <property type="molecule type" value="Genomic_DNA"/>
</dbReference>
<accession>A0A433SCE8</accession>
<dbReference type="AlphaFoldDB" id="A0A433SCE8"/>
<evidence type="ECO:0000259" key="10">
    <source>
        <dbReference type="Pfam" id="PF00155"/>
    </source>
</evidence>
<dbReference type="Pfam" id="PF00155">
    <property type="entry name" value="Aminotran_1_2"/>
    <property type="match status" value="1"/>
</dbReference>
<dbReference type="InterPro" id="IPR015422">
    <property type="entry name" value="PyrdxlP-dep_Trfase_small"/>
</dbReference>
<evidence type="ECO:0000313" key="12">
    <source>
        <dbReference type="Proteomes" id="UP000286947"/>
    </source>
</evidence>
<comment type="similarity">
    <text evidence="3 9">Belongs to the class-II pyridoxal-phosphate-dependent aminotransferase family. Histidinol-phosphate aminotransferase subfamily.</text>
</comment>
<dbReference type="InterPro" id="IPR004839">
    <property type="entry name" value="Aminotransferase_I/II_large"/>
</dbReference>
<dbReference type="EC" id="2.6.1.9" evidence="9"/>
<dbReference type="PANTHER" id="PTHR43643">
    <property type="entry name" value="HISTIDINOL-PHOSPHATE AMINOTRANSFERASE 2"/>
    <property type="match status" value="1"/>
</dbReference>
<organism evidence="11 12">
    <name type="scientific">Saezia sanguinis</name>
    <dbReference type="NCBI Taxonomy" id="1965230"/>
    <lineage>
        <taxon>Bacteria</taxon>
        <taxon>Pseudomonadati</taxon>
        <taxon>Pseudomonadota</taxon>
        <taxon>Betaproteobacteria</taxon>
        <taxon>Burkholderiales</taxon>
        <taxon>Saeziaceae</taxon>
        <taxon>Saezia</taxon>
    </lineage>
</organism>
<evidence type="ECO:0000256" key="6">
    <source>
        <dbReference type="ARBA" id="ARBA00022679"/>
    </source>
</evidence>
<evidence type="ECO:0000256" key="8">
    <source>
        <dbReference type="ARBA" id="ARBA00047481"/>
    </source>
</evidence>
<dbReference type="InterPro" id="IPR001917">
    <property type="entry name" value="Aminotrans_II_pyridoxalP_BS"/>
</dbReference>
<proteinExistence type="inferred from homology"/>
<dbReference type="GO" id="GO:0004400">
    <property type="term" value="F:histidinol-phosphate transaminase activity"/>
    <property type="evidence" value="ECO:0007669"/>
    <property type="project" value="UniProtKB-UniRule"/>
</dbReference>
<keyword evidence="6 9" id="KW-0808">Transferase</keyword>
<keyword evidence="5 9" id="KW-0032">Aminotransferase</keyword>
<dbReference type="Proteomes" id="UP000286947">
    <property type="component" value="Unassembled WGS sequence"/>
</dbReference>
<feature type="domain" description="Aminotransferase class I/classII large" evidence="10">
    <location>
        <begin position="26"/>
        <end position="353"/>
    </location>
</feature>
<dbReference type="InterPro" id="IPR015424">
    <property type="entry name" value="PyrdxlP-dep_Trfase"/>
</dbReference>
<name>A0A433SCE8_9BURK</name>
<comment type="cofactor">
    <cofactor evidence="1 9">
        <name>pyridoxal 5'-phosphate</name>
        <dbReference type="ChEBI" id="CHEBI:597326"/>
    </cofactor>
</comment>